<dbReference type="GO" id="GO:0003677">
    <property type="term" value="F:DNA binding"/>
    <property type="evidence" value="ECO:0007669"/>
    <property type="project" value="UniProtKB-KW"/>
</dbReference>
<dbReference type="SUPFAM" id="SSF46785">
    <property type="entry name" value="Winged helix' DNA-binding domain"/>
    <property type="match status" value="1"/>
</dbReference>
<dbReference type="Gene3D" id="3.40.50.300">
    <property type="entry name" value="P-loop containing nucleotide triphosphate hydrolases"/>
    <property type="match status" value="1"/>
</dbReference>
<dbReference type="Gene3D" id="1.10.10.10">
    <property type="entry name" value="Winged helix-like DNA-binding domain superfamily/Winged helix DNA-binding domain"/>
    <property type="match status" value="1"/>
</dbReference>
<reference evidence="5" key="1">
    <citation type="submission" date="2009-09" db="EMBL/GenBank/DDBJ databases">
        <title>The complete genome of Nakamurella multipartita DSM 44233.</title>
        <authorList>
            <consortium name="US DOE Joint Genome Institute (JGI-PGF)"/>
            <person name="Lucas S."/>
            <person name="Copeland A."/>
            <person name="Lapidus A."/>
            <person name="Glavina del Rio T."/>
            <person name="Dalin E."/>
            <person name="Tice H."/>
            <person name="Bruce D."/>
            <person name="Goodwin L."/>
            <person name="Pitluck S."/>
            <person name="Kyrpides N."/>
            <person name="Mavromatis K."/>
            <person name="Ivanova N."/>
            <person name="Ovchinnikova G."/>
            <person name="Sims D."/>
            <person name="Meincke L."/>
            <person name="Brettin T."/>
            <person name="Detter J.C."/>
            <person name="Han C."/>
            <person name="Larimer F."/>
            <person name="Land M."/>
            <person name="Hauser L."/>
            <person name="Markowitz V."/>
            <person name="Cheng J.-F."/>
            <person name="Hugenholtz P."/>
            <person name="Woyke T."/>
            <person name="Wu D."/>
            <person name="Klenk H.-P."/>
            <person name="Eisen J.A."/>
        </authorList>
    </citation>
    <scope>NUCLEOTIDE SEQUENCE [LARGE SCALE GENOMIC DNA]</scope>
    <source>
        <strain evidence="5">ATCC 700099 / DSM 44233 / CIP 104796 / JCM 9543 / NBRC 105858 / Y-104</strain>
    </source>
</reference>
<dbReference type="HOGENOM" id="CLU_711385_0_0_11"/>
<feature type="domain" description="AAA+ ATPase" evidence="3">
    <location>
        <begin position="34"/>
        <end position="200"/>
    </location>
</feature>
<protein>
    <submittedName>
        <fullName evidence="4">AAA ATPase</fullName>
    </submittedName>
</protein>
<dbReference type="InterPro" id="IPR003593">
    <property type="entry name" value="AAA+_ATPase"/>
</dbReference>
<dbReference type="InterPro" id="IPR036388">
    <property type="entry name" value="WH-like_DNA-bd_sf"/>
</dbReference>
<evidence type="ECO:0000313" key="5">
    <source>
        <dbReference type="Proteomes" id="UP000002218"/>
    </source>
</evidence>
<evidence type="ECO:0000256" key="2">
    <source>
        <dbReference type="SAM" id="MobiDB-lite"/>
    </source>
</evidence>
<dbReference type="KEGG" id="nml:Namu_0058"/>
<dbReference type="InterPro" id="IPR041664">
    <property type="entry name" value="AAA_16"/>
</dbReference>
<name>C8XI05_NAKMY</name>
<dbReference type="InParanoid" id="C8XI05"/>
<dbReference type="InterPro" id="IPR027417">
    <property type="entry name" value="P-loop_NTPase"/>
</dbReference>
<dbReference type="SUPFAM" id="SSF52540">
    <property type="entry name" value="P-loop containing nucleoside triphosphate hydrolases"/>
    <property type="match status" value="1"/>
</dbReference>
<proteinExistence type="predicted"/>
<dbReference type="Pfam" id="PF13191">
    <property type="entry name" value="AAA_16"/>
    <property type="match status" value="1"/>
</dbReference>
<dbReference type="SMART" id="SM00382">
    <property type="entry name" value="AAA"/>
    <property type="match status" value="1"/>
</dbReference>
<feature type="region of interest" description="Disordered" evidence="2">
    <location>
        <begin position="338"/>
        <end position="388"/>
    </location>
</feature>
<gene>
    <name evidence="4" type="ordered locus">Namu_0058</name>
</gene>
<sequence length="388" mass="41423">MQLSGRPLLDNAADQRLFVGRAQEIDRIERSLGAGLNCLLTGVAGSGKTSLVRAVMFRAHRAGRRAPRYYVRGGAARTAAQLLAEVVGVVRGGARSAAAAPDGDPLTLLDELAEVLEVDALDGLDPDADREDELGQPTRPPGPPVLVIDDVTAAAGAQLFGALRDEVWQLGALWLVTTTPAQALDLVRPPADVFFETRVTLDALDGPEVADLLRRRLDPAGSAAVSGEPSIDPAELVDAVLAGRPDTPRRALEAAREWVTNPGVGPSGLTVAQEHRARAEALENVSRPARMLAQELEAIGWAAASDERLLDRLGWTRTRVIQVIGELRDEGLVQMREERRGRGRPRKLFRVVPAAEFTPRSDPAGDPVDNPDTTGTLAPGTDPAAVRR</sequence>
<organism evidence="4 5">
    <name type="scientific">Nakamurella multipartita (strain ATCC 700099 / DSM 44233 / CIP 104796 / JCM 9543 / NBRC 105858 / Y-104)</name>
    <name type="common">Microsphaera multipartita</name>
    <dbReference type="NCBI Taxonomy" id="479431"/>
    <lineage>
        <taxon>Bacteria</taxon>
        <taxon>Bacillati</taxon>
        <taxon>Actinomycetota</taxon>
        <taxon>Actinomycetes</taxon>
        <taxon>Nakamurellales</taxon>
        <taxon>Nakamurellaceae</taxon>
        <taxon>Nakamurella</taxon>
    </lineage>
</organism>
<evidence type="ECO:0000259" key="3">
    <source>
        <dbReference type="SMART" id="SM00382"/>
    </source>
</evidence>
<dbReference type="Proteomes" id="UP000002218">
    <property type="component" value="Chromosome"/>
</dbReference>
<dbReference type="AlphaFoldDB" id="C8XI05"/>
<reference evidence="4 5" key="2">
    <citation type="journal article" date="2010" name="Stand. Genomic Sci.">
        <title>Complete genome sequence of Nakamurella multipartita type strain (Y-104).</title>
        <authorList>
            <person name="Tice H."/>
            <person name="Mayilraj S."/>
            <person name="Sims D."/>
            <person name="Lapidus A."/>
            <person name="Nolan M."/>
            <person name="Lucas S."/>
            <person name="Glavina Del Rio T."/>
            <person name="Copeland A."/>
            <person name="Cheng J.F."/>
            <person name="Meincke L."/>
            <person name="Bruce D."/>
            <person name="Goodwin L."/>
            <person name="Pitluck S."/>
            <person name="Ivanova N."/>
            <person name="Mavromatis K."/>
            <person name="Ovchinnikova G."/>
            <person name="Pati A."/>
            <person name="Chen A."/>
            <person name="Palaniappan K."/>
            <person name="Land M."/>
            <person name="Hauser L."/>
            <person name="Chang Y.J."/>
            <person name="Jeffries C.D."/>
            <person name="Detter J.C."/>
            <person name="Brettin T."/>
            <person name="Rohde M."/>
            <person name="Goker M."/>
            <person name="Bristow J."/>
            <person name="Eisen J.A."/>
            <person name="Markowitz V."/>
            <person name="Hugenholtz P."/>
            <person name="Kyrpides N.C."/>
            <person name="Klenk H.P."/>
            <person name="Chen F."/>
        </authorList>
    </citation>
    <scope>NUCLEOTIDE SEQUENCE [LARGE SCALE GENOMIC DNA]</scope>
    <source>
        <strain evidence="5">ATCC 700099 / DSM 44233 / CIP 104796 / JCM 9543 / NBRC 105858 / Y-104</strain>
    </source>
</reference>
<dbReference type="eggNOG" id="COG1474">
    <property type="taxonomic scope" value="Bacteria"/>
</dbReference>
<evidence type="ECO:0000313" key="4">
    <source>
        <dbReference type="EMBL" id="ACV76496.1"/>
    </source>
</evidence>
<dbReference type="STRING" id="479431.Namu_0058"/>
<keyword evidence="1" id="KW-0238">DNA-binding</keyword>
<dbReference type="EMBL" id="CP001737">
    <property type="protein sequence ID" value="ACV76496.1"/>
    <property type="molecule type" value="Genomic_DNA"/>
</dbReference>
<dbReference type="InterPro" id="IPR036390">
    <property type="entry name" value="WH_DNA-bd_sf"/>
</dbReference>
<keyword evidence="5" id="KW-1185">Reference proteome</keyword>
<accession>C8XI05</accession>
<dbReference type="RefSeq" id="WP_012813971.1">
    <property type="nucleotide sequence ID" value="NC_013235.1"/>
</dbReference>
<evidence type="ECO:0000256" key="1">
    <source>
        <dbReference type="ARBA" id="ARBA00023125"/>
    </source>
</evidence>